<comment type="caution">
    <text evidence="5">The sequence shown here is derived from an EMBL/GenBank/DDBJ whole genome shotgun (WGS) entry which is preliminary data.</text>
</comment>
<reference evidence="5 6" key="1">
    <citation type="submission" date="2019-01" db="EMBL/GenBank/DDBJ databases">
        <title>Sequencing of cultivated peanut Arachis hypogaea provides insights into genome evolution and oil improvement.</title>
        <authorList>
            <person name="Chen X."/>
        </authorList>
    </citation>
    <scope>NUCLEOTIDE SEQUENCE [LARGE SCALE GENOMIC DNA]</scope>
    <source>
        <strain evidence="6">cv. Fuhuasheng</strain>
        <tissue evidence="5">Leaves</tissue>
    </source>
</reference>
<dbReference type="GO" id="GO:0046982">
    <property type="term" value="F:protein heterodimerization activity"/>
    <property type="evidence" value="ECO:0007669"/>
    <property type="project" value="InterPro"/>
</dbReference>
<organism evidence="5 6">
    <name type="scientific">Arachis hypogaea</name>
    <name type="common">Peanut</name>
    <dbReference type="NCBI Taxonomy" id="3818"/>
    <lineage>
        <taxon>Eukaryota</taxon>
        <taxon>Viridiplantae</taxon>
        <taxon>Streptophyta</taxon>
        <taxon>Embryophyta</taxon>
        <taxon>Tracheophyta</taxon>
        <taxon>Spermatophyta</taxon>
        <taxon>Magnoliopsida</taxon>
        <taxon>eudicotyledons</taxon>
        <taxon>Gunneridae</taxon>
        <taxon>Pentapetalae</taxon>
        <taxon>rosids</taxon>
        <taxon>fabids</taxon>
        <taxon>Fabales</taxon>
        <taxon>Fabaceae</taxon>
        <taxon>Papilionoideae</taxon>
        <taxon>50 kb inversion clade</taxon>
        <taxon>dalbergioids sensu lato</taxon>
        <taxon>Dalbergieae</taxon>
        <taxon>Pterocarpus clade</taxon>
        <taxon>Arachis</taxon>
    </lineage>
</organism>
<dbReference type="SMART" id="SM00427">
    <property type="entry name" value="H2B"/>
    <property type="match status" value="1"/>
</dbReference>
<dbReference type="SUPFAM" id="SSF47113">
    <property type="entry name" value="Histone-fold"/>
    <property type="match status" value="1"/>
</dbReference>
<dbReference type="FunFam" id="1.10.20.10:FF:000043">
    <property type="entry name" value="Histone H2B"/>
    <property type="match status" value="1"/>
</dbReference>
<feature type="compositionally biased region" description="Low complexity" evidence="3">
    <location>
        <begin position="71"/>
        <end position="80"/>
    </location>
</feature>
<dbReference type="Gene3D" id="1.10.20.10">
    <property type="entry name" value="Histone, subunit A"/>
    <property type="match status" value="1"/>
</dbReference>
<protein>
    <recommendedName>
        <fullName evidence="4">Core Histone H2A/H2B/H3 domain-containing protein</fullName>
    </recommendedName>
</protein>
<dbReference type="CDD" id="cd22910">
    <property type="entry name" value="HFD_H2B"/>
    <property type="match status" value="1"/>
</dbReference>
<dbReference type="InterPro" id="IPR007125">
    <property type="entry name" value="H2A/H2B/H3"/>
</dbReference>
<dbReference type="Gramene" id="arahy.Tifrunner.gnm2.ann2.Ah18g064300.1">
    <property type="protein sequence ID" value="arahy.Tifrunner.gnm2.ann2.Ah18g064300.1-CDS-1"/>
    <property type="gene ID" value="arahy.Tifrunner.gnm2.ann2.Ah18g064300"/>
</dbReference>
<dbReference type="InterPro" id="IPR009072">
    <property type="entry name" value="Histone-fold"/>
</dbReference>
<dbReference type="GO" id="GO:0000786">
    <property type="term" value="C:nucleosome"/>
    <property type="evidence" value="ECO:0007669"/>
    <property type="project" value="InterPro"/>
</dbReference>
<dbReference type="PANTHER" id="PTHR23428">
    <property type="entry name" value="HISTONE H2B"/>
    <property type="match status" value="1"/>
</dbReference>
<dbReference type="Proteomes" id="UP000289738">
    <property type="component" value="Chromosome B08"/>
</dbReference>
<feature type="compositionally biased region" description="Polar residues" evidence="3">
    <location>
        <begin position="91"/>
        <end position="102"/>
    </location>
</feature>
<evidence type="ECO:0000256" key="3">
    <source>
        <dbReference type="SAM" id="MobiDB-lite"/>
    </source>
</evidence>
<proteinExistence type="inferred from homology"/>
<comment type="function">
    <text evidence="1">Core component of nucleosome. Nucleosomes wrap and compact DNA into chromatin, limiting DNA accessibility to the cellular machineries which require DNA as a template. Histones thereby play a central role in transcription regulation, DNA repair, DNA replication and chromosomal stability. DNA accessibility is regulated via a complex set of post-translational modifications of histones, also called histone code, and nucleosome remodeling.</text>
</comment>
<dbReference type="STRING" id="3818.A0A444Y7K7"/>
<feature type="domain" description="Core Histone H2A/H2B/H3" evidence="4">
    <location>
        <begin position="129"/>
        <end position="208"/>
    </location>
</feature>
<feature type="compositionally biased region" description="Basic and acidic residues" evidence="3">
    <location>
        <begin position="104"/>
        <end position="131"/>
    </location>
</feature>
<evidence type="ECO:0000256" key="2">
    <source>
        <dbReference type="ARBA" id="ARBA00006846"/>
    </source>
</evidence>
<name>A0A444Y7K7_ARAHY</name>
<dbReference type="AlphaFoldDB" id="A0A444Y7K7"/>
<dbReference type="InterPro" id="IPR000558">
    <property type="entry name" value="Histone_H2B"/>
</dbReference>
<gene>
    <name evidence="5" type="ORF">Ahy_B08g094002</name>
</gene>
<sequence length="234" mass="25815">MGPKRGQKVVVKSTRKVVQESVQVSIVGSSSKRTRRGNNKDIQTGDEVVGEENVRIIPVQEGTPQPKDASTTTTVTTQQDDQGEQEHNAETQEQNIDTTATAVSHKEEPKEPSSKEDDEKKAKTHERNDGKGKKKRRKRSSGEGYKRYVYMVLKQVHPDMGISSQAMTVLNNLMGDMFERLADEASKLKTYTGHMTLSSREIQGAVKLVLPGELGKHAIAEGAKAVTNYISHDA</sequence>
<dbReference type="OrthoDB" id="1913820at2759"/>
<evidence type="ECO:0000259" key="4">
    <source>
        <dbReference type="Pfam" id="PF00125"/>
    </source>
</evidence>
<evidence type="ECO:0000256" key="1">
    <source>
        <dbReference type="ARBA" id="ARBA00002001"/>
    </source>
</evidence>
<dbReference type="GO" id="GO:0003677">
    <property type="term" value="F:DNA binding"/>
    <property type="evidence" value="ECO:0007669"/>
    <property type="project" value="InterPro"/>
</dbReference>
<dbReference type="Pfam" id="PF00125">
    <property type="entry name" value="Histone"/>
    <property type="match status" value="1"/>
</dbReference>
<evidence type="ECO:0000313" key="5">
    <source>
        <dbReference type="EMBL" id="RYQ97924.1"/>
    </source>
</evidence>
<accession>A0A444Y7K7</accession>
<dbReference type="GO" id="GO:0005634">
    <property type="term" value="C:nucleus"/>
    <property type="evidence" value="ECO:0007669"/>
    <property type="project" value="UniProtKB-ARBA"/>
</dbReference>
<dbReference type="GO" id="GO:0030527">
    <property type="term" value="F:structural constituent of chromatin"/>
    <property type="evidence" value="ECO:0007669"/>
    <property type="project" value="InterPro"/>
</dbReference>
<evidence type="ECO:0000313" key="6">
    <source>
        <dbReference type="Proteomes" id="UP000289738"/>
    </source>
</evidence>
<feature type="region of interest" description="Disordered" evidence="3">
    <location>
        <begin position="26"/>
        <end position="142"/>
    </location>
</feature>
<dbReference type="SMR" id="A0A444Y7K7"/>
<keyword evidence="6" id="KW-1185">Reference proteome</keyword>
<dbReference type="PRINTS" id="PR00621">
    <property type="entry name" value="HISTONEH2B"/>
</dbReference>
<comment type="similarity">
    <text evidence="2">Belongs to the histone H2B family.</text>
</comment>
<dbReference type="EMBL" id="SDMP01000018">
    <property type="protein sequence ID" value="RYQ97924.1"/>
    <property type="molecule type" value="Genomic_DNA"/>
</dbReference>